<evidence type="ECO:0000256" key="1">
    <source>
        <dbReference type="SAM" id="SignalP"/>
    </source>
</evidence>
<accession>A0A1E5UEF5</accession>
<reference evidence="2 3" key="1">
    <citation type="submission" date="2016-09" db="EMBL/GenBank/DDBJ databases">
        <authorList>
            <person name="Capua I."/>
            <person name="De Benedictis P."/>
            <person name="Joannis T."/>
            <person name="Lombin L.H."/>
            <person name="Cattoli G."/>
        </authorList>
    </citation>
    <scope>NUCLEOTIDE SEQUENCE [LARGE SCALE GENOMIC DNA]</scope>
    <source>
        <strain evidence="2 3">NRS-1</strain>
    </source>
</reference>
<name>A0A1E5UEF5_9FLAO</name>
<feature type="chain" id="PRO_5009186873" evidence="1">
    <location>
        <begin position="19"/>
        <end position="330"/>
    </location>
</feature>
<keyword evidence="3" id="KW-1185">Reference proteome</keyword>
<comment type="caution">
    <text evidence="2">The sequence shown here is derived from an EMBL/GenBank/DDBJ whole genome shotgun (WGS) entry which is preliminary data.</text>
</comment>
<dbReference type="AlphaFoldDB" id="A0A1E5UEF5"/>
<dbReference type="KEGG" id="cnr:EB819_04145"/>
<dbReference type="Proteomes" id="UP000095601">
    <property type="component" value="Unassembled WGS sequence"/>
</dbReference>
<keyword evidence="1" id="KW-0732">Signal</keyword>
<dbReference type="STRING" id="237258.SAMN04489756_10163"/>
<proteinExistence type="predicted"/>
<dbReference type="OrthoDB" id="796315at2"/>
<evidence type="ECO:0000313" key="3">
    <source>
        <dbReference type="Proteomes" id="UP000095601"/>
    </source>
</evidence>
<organism evidence="2 3">
    <name type="scientific">Cloacibacterium normanense</name>
    <dbReference type="NCBI Taxonomy" id="237258"/>
    <lineage>
        <taxon>Bacteria</taxon>
        <taxon>Pseudomonadati</taxon>
        <taxon>Bacteroidota</taxon>
        <taxon>Flavobacteriia</taxon>
        <taxon>Flavobacteriales</taxon>
        <taxon>Weeksellaceae</taxon>
    </lineage>
</organism>
<gene>
    <name evidence="2" type="ORF">BHF72_2173</name>
</gene>
<dbReference type="EMBL" id="MKGI01000043">
    <property type="protein sequence ID" value="OEL11303.1"/>
    <property type="molecule type" value="Genomic_DNA"/>
</dbReference>
<sequence length="330" mass="37546">MKKLIILLTILSNSLLWAQSEENNTITFNFENTSVALPQSSFYSTLQILDIRKQKEDVGFVKYGGQNSKKKLLLSKTIENIFKDYFNQLLPQNSVSKNLTFLLRDFYISETPNQANFLLKGAFFAQENETYHLISKVEKKISFNSTDKLISLQKQVNNLISTEIKTAMESNNFLLERTFTLNDMISYDDIMKSEIPLYSNNKYPDGIYKSFESLKHLKPDFPIQEIVLSPSGIKKIKYKDNSGEIVNAKPIAYAIIKDNNIYIKGLNFYGVIKEKNNFYFVGEVIQGPSFGDVLLGTAIGGVGGGIAMSQSTTLTYKYRIDYESGEFVRD</sequence>
<dbReference type="RefSeq" id="WP_069798292.1">
    <property type="nucleotide sequence ID" value="NZ_CP034157.1"/>
</dbReference>
<feature type="signal peptide" evidence="1">
    <location>
        <begin position="1"/>
        <end position="18"/>
    </location>
</feature>
<evidence type="ECO:0000313" key="2">
    <source>
        <dbReference type="EMBL" id="OEL11303.1"/>
    </source>
</evidence>
<protein>
    <submittedName>
        <fullName evidence="2">Uncharacterized protein</fullName>
    </submittedName>
</protein>